<sequence length="148" mass="17339">MPKKITYAYCKTCKHEVEDPSRSPLTTIQKIVWIMVIVGTIGIGAIVYAFYLSGRPKKFCPDCYRKLEHSDKPFEKPKKREDMTPREKVFDKAGLEEETKKKKQSVKKKAEEKKKKEEKEEKKIFCSFCGEELDEDYEICPFCQAIKN</sequence>
<keyword evidence="2" id="KW-0812">Transmembrane</keyword>
<evidence type="ECO:0008006" key="4">
    <source>
        <dbReference type="Google" id="ProtNLM"/>
    </source>
</evidence>
<feature type="compositionally biased region" description="Basic and acidic residues" evidence="1">
    <location>
        <begin position="108"/>
        <end position="121"/>
    </location>
</feature>
<dbReference type="AlphaFoldDB" id="A0A0F9GDU2"/>
<comment type="caution">
    <text evidence="3">The sequence shown here is derived from an EMBL/GenBank/DDBJ whole genome shotgun (WGS) entry which is preliminary data.</text>
</comment>
<gene>
    <name evidence="3" type="ORF">LCGC14_1922210</name>
</gene>
<evidence type="ECO:0000256" key="2">
    <source>
        <dbReference type="SAM" id="Phobius"/>
    </source>
</evidence>
<proteinExistence type="predicted"/>
<protein>
    <recommendedName>
        <fullName evidence="4">LITAF domain-containing protein</fullName>
    </recommendedName>
</protein>
<evidence type="ECO:0000313" key="3">
    <source>
        <dbReference type="EMBL" id="KKL88686.1"/>
    </source>
</evidence>
<organism evidence="3">
    <name type="scientific">marine sediment metagenome</name>
    <dbReference type="NCBI Taxonomy" id="412755"/>
    <lineage>
        <taxon>unclassified sequences</taxon>
        <taxon>metagenomes</taxon>
        <taxon>ecological metagenomes</taxon>
    </lineage>
</organism>
<feature type="compositionally biased region" description="Basic and acidic residues" evidence="1">
    <location>
        <begin position="74"/>
        <end position="100"/>
    </location>
</feature>
<dbReference type="EMBL" id="LAZR01020492">
    <property type="protein sequence ID" value="KKL88686.1"/>
    <property type="molecule type" value="Genomic_DNA"/>
</dbReference>
<name>A0A0F9GDU2_9ZZZZ</name>
<feature type="region of interest" description="Disordered" evidence="1">
    <location>
        <begin position="74"/>
        <end position="121"/>
    </location>
</feature>
<accession>A0A0F9GDU2</accession>
<reference evidence="3" key="1">
    <citation type="journal article" date="2015" name="Nature">
        <title>Complex archaea that bridge the gap between prokaryotes and eukaryotes.</title>
        <authorList>
            <person name="Spang A."/>
            <person name="Saw J.H."/>
            <person name="Jorgensen S.L."/>
            <person name="Zaremba-Niedzwiedzka K."/>
            <person name="Martijn J."/>
            <person name="Lind A.E."/>
            <person name="van Eijk R."/>
            <person name="Schleper C."/>
            <person name="Guy L."/>
            <person name="Ettema T.J."/>
        </authorList>
    </citation>
    <scope>NUCLEOTIDE SEQUENCE</scope>
</reference>
<feature type="transmembrane region" description="Helical" evidence="2">
    <location>
        <begin position="31"/>
        <end position="51"/>
    </location>
</feature>
<keyword evidence="2" id="KW-1133">Transmembrane helix</keyword>
<keyword evidence="2" id="KW-0472">Membrane</keyword>
<evidence type="ECO:0000256" key="1">
    <source>
        <dbReference type="SAM" id="MobiDB-lite"/>
    </source>
</evidence>